<dbReference type="Gene3D" id="3.10.20.70">
    <property type="entry name" value="Glutamine synthetase, N-terminal domain"/>
    <property type="match status" value="1"/>
</dbReference>
<evidence type="ECO:0000313" key="10">
    <source>
        <dbReference type="Proteomes" id="UP000243904"/>
    </source>
</evidence>
<evidence type="ECO:0000256" key="5">
    <source>
        <dbReference type="ARBA" id="ARBA00022840"/>
    </source>
</evidence>
<proteinExistence type="inferred from homology"/>
<organism evidence="9 10">
    <name type="scientific">Bradyrhizobium canariense</name>
    <dbReference type="NCBI Taxonomy" id="255045"/>
    <lineage>
        <taxon>Bacteria</taxon>
        <taxon>Pseudomonadati</taxon>
        <taxon>Pseudomonadota</taxon>
        <taxon>Alphaproteobacteria</taxon>
        <taxon>Hyphomicrobiales</taxon>
        <taxon>Nitrobacteraceae</taxon>
        <taxon>Bradyrhizobium</taxon>
    </lineage>
</organism>
<dbReference type="PANTHER" id="PTHR43785">
    <property type="entry name" value="GAMMA-GLUTAMYLPUTRESCINE SYNTHETASE"/>
    <property type="match status" value="1"/>
</dbReference>
<name>A0A1H2AIV7_9BRAD</name>
<evidence type="ECO:0000256" key="4">
    <source>
        <dbReference type="ARBA" id="ARBA00022741"/>
    </source>
</evidence>
<keyword evidence="5" id="KW-0067">ATP-binding</keyword>
<evidence type="ECO:0000256" key="7">
    <source>
        <dbReference type="RuleBase" id="RU000384"/>
    </source>
</evidence>
<dbReference type="InterPro" id="IPR008146">
    <property type="entry name" value="Gln_synth_cat_dom"/>
</dbReference>
<dbReference type="GO" id="GO:0004356">
    <property type="term" value="F:glutamine synthetase activity"/>
    <property type="evidence" value="ECO:0007669"/>
    <property type="project" value="InterPro"/>
</dbReference>
<keyword evidence="3" id="KW-0436">Ligase</keyword>
<dbReference type="RefSeq" id="WP_146689996.1">
    <property type="nucleotide sequence ID" value="NZ_LT629750.1"/>
</dbReference>
<dbReference type="PANTHER" id="PTHR43785:SF12">
    <property type="entry name" value="TYPE-1 GLUTAMINE SYNTHETASE 2"/>
    <property type="match status" value="1"/>
</dbReference>
<keyword evidence="10" id="KW-1185">Reference proteome</keyword>
<dbReference type="SMART" id="SM01230">
    <property type="entry name" value="Gln-synt_C"/>
    <property type="match status" value="1"/>
</dbReference>
<dbReference type="Pfam" id="PF00120">
    <property type="entry name" value="Gln-synt_C"/>
    <property type="match status" value="1"/>
</dbReference>
<dbReference type="Proteomes" id="UP000243904">
    <property type="component" value="Chromosome I"/>
</dbReference>
<dbReference type="EMBL" id="LT629750">
    <property type="protein sequence ID" value="SDT45888.1"/>
    <property type="molecule type" value="Genomic_DNA"/>
</dbReference>
<dbReference type="Gene3D" id="3.30.590.10">
    <property type="entry name" value="Glutamine synthetase/guanido kinase, catalytic domain"/>
    <property type="match status" value="1"/>
</dbReference>
<dbReference type="GO" id="GO:0005524">
    <property type="term" value="F:ATP binding"/>
    <property type="evidence" value="ECO:0007669"/>
    <property type="project" value="UniProtKB-KW"/>
</dbReference>
<evidence type="ECO:0000256" key="3">
    <source>
        <dbReference type="ARBA" id="ARBA00022598"/>
    </source>
</evidence>
<feature type="domain" description="GS catalytic" evidence="8">
    <location>
        <begin position="118"/>
        <end position="455"/>
    </location>
</feature>
<evidence type="ECO:0000313" key="9">
    <source>
        <dbReference type="EMBL" id="SDT45888.1"/>
    </source>
</evidence>
<dbReference type="GO" id="GO:0042402">
    <property type="term" value="P:biogenic amine catabolic process"/>
    <property type="evidence" value="ECO:0007669"/>
    <property type="project" value="UniProtKB-ARBA"/>
</dbReference>
<dbReference type="SUPFAM" id="SSF54368">
    <property type="entry name" value="Glutamine synthetase, N-terminal domain"/>
    <property type="match status" value="1"/>
</dbReference>
<evidence type="ECO:0000256" key="1">
    <source>
        <dbReference type="ARBA" id="ARBA00001946"/>
    </source>
</evidence>
<dbReference type="AlphaFoldDB" id="A0A1H2AIV7"/>
<dbReference type="GO" id="GO:0006542">
    <property type="term" value="P:glutamine biosynthetic process"/>
    <property type="evidence" value="ECO:0007669"/>
    <property type="project" value="InterPro"/>
</dbReference>
<comment type="similarity">
    <text evidence="2 6 7">Belongs to the glutamine synthetase family.</text>
</comment>
<protein>
    <submittedName>
        <fullName evidence="9">L-glutamine synthetase</fullName>
    </submittedName>
</protein>
<dbReference type="GO" id="GO:0006576">
    <property type="term" value="P:biogenic amine metabolic process"/>
    <property type="evidence" value="ECO:0007669"/>
    <property type="project" value="UniProtKB-ARBA"/>
</dbReference>
<keyword evidence="4" id="KW-0547">Nucleotide-binding</keyword>
<comment type="cofactor">
    <cofactor evidence="1">
        <name>Mg(2+)</name>
        <dbReference type="ChEBI" id="CHEBI:18420"/>
    </cofactor>
</comment>
<dbReference type="InterPro" id="IPR014746">
    <property type="entry name" value="Gln_synth/guanido_kin_cat_dom"/>
</dbReference>
<dbReference type="SUPFAM" id="SSF55931">
    <property type="entry name" value="Glutamine synthetase/guanido kinase"/>
    <property type="match status" value="1"/>
</dbReference>
<accession>A0A1H2AIV7</accession>
<sequence length="455" mass="50731">MDSRSVKTAADARSLVEARGLSHVKLGVVDLDGVIRGKYVARDKFFDALEQGFKFCDVIFGWDSQDQLYDKSTFTGWHTAFPDATARIDPATCREVPTEENMLFFLGEFDGTAAELCPRRLLRRVVDRAAAMGFAATVAAEFEFFVFDETPHSIREKGYRDLKNLTPGWFGYSMLRSSVESNFYQALLKLCDDMDMPIEGLHTETGPGVLEAAIKHTDALAAADRAVIFKTFAKVWAQRQGKMMTFMAKWSNAYPGQSGHLHLSMRDGEGKPAFHESGRAGDMSDTMRWFVGGQQALMPELLAMVASTVNSYSRLIPGFWAPTDATWGIENRTCALRVIPGSPSSQRVEYRIAAADINPYVAIAAALGSGLWGIENRIEPGEPVSGNAYDMTHPAARALPRTLSEAADRLIASQAARNLFGDIFVDHYAMTRHWEEREFRKAITDWELARYFEII</sequence>
<evidence type="ECO:0000256" key="2">
    <source>
        <dbReference type="ARBA" id="ARBA00009897"/>
    </source>
</evidence>
<evidence type="ECO:0000259" key="8">
    <source>
        <dbReference type="PROSITE" id="PS51987"/>
    </source>
</evidence>
<dbReference type="FunFam" id="3.30.590.10:FF:000005">
    <property type="entry name" value="Probable glutamine synthetase"/>
    <property type="match status" value="1"/>
</dbReference>
<evidence type="ECO:0000256" key="6">
    <source>
        <dbReference type="PROSITE-ProRule" id="PRU01331"/>
    </source>
</evidence>
<reference evidence="10" key="1">
    <citation type="submission" date="2016-10" db="EMBL/GenBank/DDBJ databases">
        <authorList>
            <person name="Varghese N."/>
            <person name="Submissions S."/>
        </authorList>
    </citation>
    <scope>NUCLEOTIDE SEQUENCE [LARGE SCALE GENOMIC DNA]</scope>
    <source>
        <strain evidence="10">GAS369</strain>
    </source>
</reference>
<dbReference type="PROSITE" id="PS51987">
    <property type="entry name" value="GS_CATALYTIC"/>
    <property type="match status" value="1"/>
</dbReference>
<gene>
    <name evidence="9" type="ORF">SAMN05444158_6200</name>
</gene>
<dbReference type="InterPro" id="IPR036651">
    <property type="entry name" value="Gln_synt_N_sf"/>
</dbReference>